<evidence type="ECO:0000256" key="1">
    <source>
        <dbReference type="ARBA" id="ARBA00007768"/>
    </source>
</evidence>
<organism evidence="3 4">
    <name type="scientific">Fusobacterium ulcerans</name>
    <dbReference type="NCBI Taxonomy" id="861"/>
    <lineage>
        <taxon>Bacteria</taxon>
        <taxon>Fusobacteriati</taxon>
        <taxon>Fusobacteriota</taxon>
        <taxon>Fusobacteriia</taxon>
        <taxon>Fusobacteriales</taxon>
        <taxon>Fusobacteriaceae</taxon>
        <taxon>Fusobacterium</taxon>
    </lineage>
</organism>
<keyword evidence="2" id="KW-0963">Cytoplasm</keyword>
<dbReference type="FunFam" id="3.20.20.380:FF:000001">
    <property type="entry name" value="Copper homeostasis protein CutC"/>
    <property type="match status" value="1"/>
</dbReference>
<dbReference type="Proteomes" id="UP000249008">
    <property type="component" value="Chromosome 1"/>
</dbReference>
<dbReference type="Pfam" id="PF03932">
    <property type="entry name" value="CutC"/>
    <property type="match status" value="1"/>
</dbReference>
<gene>
    <name evidence="2 3" type="primary">cutC</name>
    <name evidence="3" type="ORF">NCTC12112_03318</name>
</gene>
<dbReference type="EMBL" id="LS483487">
    <property type="protein sequence ID" value="SQJ17266.1"/>
    <property type="molecule type" value="Genomic_DNA"/>
</dbReference>
<evidence type="ECO:0000313" key="3">
    <source>
        <dbReference type="EMBL" id="SQJ17266.1"/>
    </source>
</evidence>
<sequence>MIKEVCVESFSEALAAEKRGADRIELCDNLYLGGTTPSYGTIKMAMEKLSIPAFPIIRPRGGDFYYSKEEIEIMKEDIKICKSLGAKGVVLGVLTADNKVDFETLKELVDLASPMEVTFHKAVDELKDPVEVIDKFVEIGVKRILSSGTKETALEGKDILNAMIKKAAGRITILIAGKVTNDNLDEVVAAIPSPEYHGKKII</sequence>
<dbReference type="HAMAP" id="MF_00795">
    <property type="entry name" value="CutC"/>
    <property type="match status" value="1"/>
</dbReference>
<reference evidence="3 4" key="1">
    <citation type="submission" date="2018-06" db="EMBL/GenBank/DDBJ databases">
        <authorList>
            <consortium name="Pathogen Informatics"/>
            <person name="Doyle S."/>
        </authorList>
    </citation>
    <scope>NUCLEOTIDE SEQUENCE [LARGE SCALE GENOMIC DNA]</scope>
    <source>
        <strain evidence="3 4">NCTC12112</strain>
    </source>
</reference>
<dbReference type="Gene3D" id="3.20.20.380">
    <property type="entry name" value="Copper homeostasis (CutC) domain"/>
    <property type="match status" value="1"/>
</dbReference>
<dbReference type="RefSeq" id="WP_005982559.1">
    <property type="nucleotide sequence ID" value="NZ_CABKNW010000008.1"/>
</dbReference>
<dbReference type="PANTHER" id="PTHR12598:SF0">
    <property type="entry name" value="COPPER HOMEOSTASIS PROTEIN CUTC HOMOLOG"/>
    <property type="match status" value="1"/>
</dbReference>
<dbReference type="InterPro" id="IPR036822">
    <property type="entry name" value="CutC-like_dom_sf"/>
</dbReference>
<comment type="similarity">
    <text evidence="1 2">Belongs to the CutC family.</text>
</comment>
<protein>
    <recommendedName>
        <fullName evidence="2">PF03932 family protein CutC</fullName>
    </recommendedName>
</protein>
<evidence type="ECO:0000313" key="4">
    <source>
        <dbReference type="Proteomes" id="UP000249008"/>
    </source>
</evidence>
<accession>A0AAX1TR83</accession>
<dbReference type="GO" id="GO:0005737">
    <property type="term" value="C:cytoplasm"/>
    <property type="evidence" value="ECO:0007669"/>
    <property type="project" value="UniProtKB-SubCell"/>
</dbReference>
<comment type="caution">
    <text evidence="2">Once thought to be involved in copper homeostasis, experiments in E.coli have shown this is not the case.</text>
</comment>
<dbReference type="AlphaFoldDB" id="A0AAX1TR83"/>
<evidence type="ECO:0000256" key="2">
    <source>
        <dbReference type="HAMAP-Rule" id="MF_00795"/>
    </source>
</evidence>
<dbReference type="PANTHER" id="PTHR12598">
    <property type="entry name" value="COPPER HOMEOSTASIS PROTEIN CUTC"/>
    <property type="match status" value="1"/>
</dbReference>
<dbReference type="InterPro" id="IPR005627">
    <property type="entry name" value="CutC-like"/>
</dbReference>
<dbReference type="GeneID" id="78454576"/>
<dbReference type="GO" id="GO:0005507">
    <property type="term" value="F:copper ion binding"/>
    <property type="evidence" value="ECO:0007669"/>
    <property type="project" value="TreeGrafter"/>
</dbReference>
<name>A0AAX1TR83_9FUSO</name>
<dbReference type="KEGG" id="ful:C4N20_07135"/>
<comment type="subcellular location">
    <subcellularLocation>
        <location evidence="2">Cytoplasm</location>
    </subcellularLocation>
</comment>
<dbReference type="SUPFAM" id="SSF110395">
    <property type="entry name" value="CutC-like"/>
    <property type="match status" value="1"/>
</dbReference>
<proteinExistence type="inferred from homology"/>